<dbReference type="Gene3D" id="3.40.50.10540">
    <property type="entry name" value="Crotonobetainyl-coa:carnitine coa-transferase, domain 1"/>
    <property type="match status" value="1"/>
</dbReference>
<accession>A0A1M5VT79</accession>
<sequence length="423" mass="45429">MTARPQLPDRTPRAKGVPTALDGLLVVDFTRVVAGPACTQTLADFGAEVIKIENPDGGDDTRSYEHADLAGESAAFVSLNRNKRGIALDLAKPEACDIARELIARADVVVENFSAGVMKKYGLDYASVGPTNPRLVYCSISAYGRQGPFASRPGFDPITQAESGFMSLNGFPDGPPVRTGPPAVDMMTGMSACNAILLALFARDRLGRGQHVEVALFDVALAMTQFYGMAYLMTGTNPSRQGNSPNGSPSVGVYAASDAPFYIACANDRLYRRLVIEVLGRPDLASGEFADRRSRTANKEKLRAILTGIFAQDPRENWVAKMKSANIPVGYLRTVAEAFNSPEVRERHRVSQIPHPAAGSVPNIEPPIRLGLTPLADPMAAPLLGEHTKDVLRKTLGYDEARIAALAEAGVFGKMPKMTEVAR</sequence>
<keyword evidence="1 2" id="KW-0808">Transferase</keyword>
<evidence type="ECO:0000313" key="2">
    <source>
        <dbReference type="EMBL" id="SHH78398.1"/>
    </source>
</evidence>
<evidence type="ECO:0000313" key="3">
    <source>
        <dbReference type="Proteomes" id="UP000189796"/>
    </source>
</evidence>
<evidence type="ECO:0000256" key="1">
    <source>
        <dbReference type="ARBA" id="ARBA00022679"/>
    </source>
</evidence>
<dbReference type="InterPro" id="IPR023606">
    <property type="entry name" value="CoA-Trfase_III_dom_1_sf"/>
</dbReference>
<organism evidence="2 3">
    <name type="scientific">Bradyrhizobium erythrophlei</name>
    <dbReference type="NCBI Taxonomy" id="1437360"/>
    <lineage>
        <taxon>Bacteria</taxon>
        <taxon>Pseudomonadati</taxon>
        <taxon>Pseudomonadota</taxon>
        <taxon>Alphaproteobacteria</taxon>
        <taxon>Hyphomicrobiales</taxon>
        <taxon>Nitrobacteraceae</taxon>
        <taxon>Bradyrhizobium</taxon>
    </lineage>
</organism>
<dbReference type="AlphaFoldDB" id="A0A1M5VT79"/>
<name>A0A1M5VT79_9BRAD</name>
<dbReference type="InterPro" id="IPR003673">
    <property type="entry name" value="CoA-Trfase_fam_III"/>
</dbReference>
<dbReference type="RefSeq" id="WP_079604605.1">
    <property type="nucleotide sequence ID" value="NZ_LT670817.1"/>
</dbReference>
<gene>
    <name evidence="2" type="ORF">SAMN05443248_6159</name>
</gene>
<dbReference type="InterPro" id="IPR044855">
    <property type="entry name" value="CoA-Trfase_III_dom3_sf"/>
</dbReference>
<proteinExistence type="predicted"/>
<dbReference type="Pfam" id="PF02515">
    <property type="entry name" value="CoA_transf_3"/>
    <property type="match status" value="1"/>
</dbReference>
<dbReference type="Proteomes" id="UP000189796">
    <property type="component" value="Chromosome I"/>
</dbReference>
<dbReference type="GO" id="GO:0008410">
    <property type="term" value="F:CoA-transferase activity"/>
    <property type="evidence" value="ECO:0007669"/>
    <property type="project" value="TreeGrafter"/>
</dbReference>
<dbReference type="InterPro" id="IPR050483">
    <property type="entry name" value="CoA-transferase_III_domain"/>
</dbReference>
<dbReference type="SUPFAM" id="SSF89796">
    <property type="entry name" value="CoA-transferase family III (CaiB/BaiF)"/>
    <property type="match status" value="1"/>
</dbReference>
<dbReference type="PANTHER" id="PTHR48207:SF4">
    <property type="entry name" value="BLL6097 PROTEIN"/>
    <property type="match status" value="1"/>
</dbReference>
<dbReference type="OrthoDB" id="9806585at2"/>
<protein>
    <submittedName>
        <fullName evidence="2">Formyl-CoA transferase</fullName>
    </submittedName>
</protein>
<dbReference type="Gene3D" id="3.30.1540.10">
    <property type="entry name" value="formyl-coa transferase, domain 3"/>
    <property type="match status" value="1"/>
</dbReference>
<dbReference type="PANTHER" id="PTHR48207">
    <property type="entry name" value="SUCCINATE--HYDROXYMETHYLGLUTARATE COA-TRANSFERASE"/>
    <property type="match status" value="1"/>
</dbReference>
<dbReference type="EMBL" id="LT670817">
    <property type="protein sequence ID" value="SHH78398.1"/>
    <property type="molecule type" value="Genomic_DNA"/>
</dbReference>
<reference evidence="2 3" key="1">
    <citation type="submission" date="2016-11" db="EMBL/GenBank/DDBJ databases">
        <authorList>
            <person name="Jaros S."/>
            <person name="Januszkiewicz K."/>
            <person name="Wedrychowicz H."/>
        </authorList>
    </citation>
    <scope>NUCLEOTIDE SEQUENCE [LARGE SCALE GENOMIC DNA]</scope>
    <source>
        <strain evidence="2 3">GAS138</strain>
    </source>
</reference>